<proteinExistence type="predicted"/>
<name>A0A507C8H3_9FUNG</name>
<reference evidence="2 3" key="1">
    <citation type="journal article" date="2019" name="Sci. Rep.">
        <title>Comparative genomics of chytrid fungi reveal insights into the obligate biotrophic and pathogenic lifestyle of Synchytrium endobioticum.</title>
        <authorList>
            <person name="van de Vossenberg B.T.L.H."/>
            <person name="Warris S."/>
            <person name="Nguyen H.D.T."/>
            <person name="van Gent-Pelzer M.P.E."/>
            <person name="Joly D.L."/>
            <person name="van de Geest H.C."/>
            <person name="Bonants P.J.M."/>
            <person name="Smith D.S."/>
            <person name="Levesque C.A."/>
            <person name="van der Lee T.A.J."/>
        </authorList>
    </citation>
    <scope>NUCLEOTIDE SEQUENCE [LARGE SCALE GENOMIC DNA]</scope>
    <source>
        <strain evidence="2 3">MB42</strain>
    </source>
</reference>
<accession>A0A507C8H3</accession>
<sequence>MLRTGQKSKDYLGGVKNREKLTYGLMPESGDWVHDAMSFYRQGFGNWRKEDSPNPPSKTHCAKSQTPDQRENAMPILVIESQHEEMRSLPCIA</sequence>
<dbReference type="Proteomes" id="UP000317494">
    <property type="component" value="Unassembled WGS sequence"/>
</dbReference>
<dbReference type="VEuPathDB" id="FungiDB:SeMB42_g07151"/>
<feature type="region of interest" description="Disordered" evidence="1">
    <location>
        <begin position="46"/>
        <end position="72"/>
    </location>
</feature>
<dbReference type="AlphaFoldDB" id="A0A507C8H3"/>
<evidence type="ECO:0000313" key="3">
    <source>
        <dbReference type="Proteomes" id="UP000317494"/>
    </source>
</evidence>
<dbReference type="EMBL" id="QEAN01000466">
    <property type="protein sequence ID" value="TPX35628.1"/>
    <property type="molecule type" value="Genomic_DNA"/>
</dbReference>
<gene>
    <name evidence="2" type="ORF">SeMB42_g07151</name>
</gene>
<evidence type="ECO:0000256" key="1">
    <source>
        <dbReference type="SAM" id="MobiDB-lite"/>
    </source>
</evidence>
<comment type="caution">
    <text evidence="2">The sequence shown here is derived from an EMBL/GenBank/DDBJ whole genome shotgun (WGS) entry which is preliminary data.</text>
</comment>
<organism evidence="2 3">
    <name type="scientific">Synchytrium endobioticum</name>
    <dbReference type="NCBI Taxonomy" id="286115"/>
    <lineage>
        <taxon>Eukaryota</taxon>
        <taxon>Fungi</taxon>
        <taxon>Fungi incertae sedis</taxon>
        <taxon>Chytridiomycota</taxon>
        <taxon>Chytridiomycota incertae sedis</taxon>
        <taxon>Chytridiomycetes</taxon>
        <taxon>Synchytriales</taxon>
        <taxon>Synchytriaceae</taxon>
        <taxon>Synchytrium</taxon>
    </lineage>
</organism>
<keyword evidence="3" id="KW-1185">Reference proteome</keyword>
<protein>
    <submittedName>
        <fullName evidence="2">Uncharacterized protein</fullName>
    </submittedName>
</protein>
<evidence type="ECO:0000313" key="2">
    <source>
        <dbReference type="EMBL" id="TPX35628.1"/>
    </source>
</evidence>